<dbReference type="EMBL" id="CP021744">
    <property type="protein sequence ID" value="ARZ69636.1"/>
    <property type="molecule type" value="Genomic_DNA"/>
</dbReference>
<accession>A0A1Z2L5R2</accession>
<reference evidence="1 2" key="1">
    <citation type="submission" date="2017-06" db="EMBL/GenBank/DDBJ databases">
        <title>Streptomyces albireticuli Genome sequencing and assembly.</title>
        <authorList>
            <person name="Wang Y."/>
            <person name="Du B."/>
            <person name="Ding Y."/>
            <person name="Liu H."/>
            <person name="Hou Q."/>
            <person name="Liu K."/>
            <person name="Yao L."/>
            <person name="Wang C."/>
        </authorList>
    </citation>
    <scope>NUCLEOTIDE SEQUENCE [LARGE SCALE GENOMIC DNA]</scope>
    <source>
        <strain evidence="1 2">MDJK11</strain>
    </source>
</reference>
<dbReference type="Proteomes" id="UP000195755">
    <property type="component" value="Chromosome"/>
</dbReference>
<organism evidence="1 2">
    <name type="scientific">Streptomyces albireticuli</name>
    <dbReference type="NCBI Taxonomy" id="1940"/>
    <lineage>
        <taxon>Bacteria</taxon>
        <taxon>Bacillati</taxon>
        <taxon>Actinomycetota</taxon>
        <taxon>Actinomycetes</taxon>
        <taxon>Kitasatosporales</taxon>
        <taxon>Streptomycetaceae</taxon>
        <taxon>Streptomyces</taxon>
    </lineage>
</organism>
<sequence>MAIYVTSAAGLRVGPLLALRLWLLQHSRTTLPL</sequence>
<protein>
    <submittedName>
        <fullName evidence="1">Uncharacterized protein</fullName>
    </submittedName>
</protein>
<evidence type="ECO:0000313" key="1">
    <source>
        <dbReference type="EMBL" id="ARZ69636.1"/>
    </source>
</evidence>
<dbReference type="KEGG" id="salj:SMD11_4022"/>
<gene>
    <name evidence="1" type="ORF">SMD11_4022</name>
</gene>
<evidence type="ECO:0000313" key="2">
    <source>
        <dbReference type="Proteomes" id="UP000195755"/>
    </source>
</evidence>
<proteinExistence type="predicted"/>
<dbReference type="AlphaFoldDB" id="A0A1Z2L5R2"/>
<name>A0A1Z2L5R2_9ACTN</name>